<name>A0A8S1JFE1_9CHLO</name>
<dbReference type="GO" id="GO:0019375">
    <property type="term" value="P:galactolipid biosynthetic process"/>
    <property type="evidence" value="ECO:0007669"/>
    <property type="project" value="TreeGrafter"/>
</dbReference>
<dbReference type="SUPFAM" id="SSF53756">
    <property type="entry name" value="UDP-Glycosyltransferase/glycogen phosphorylase"/>
    <property type="match status" value="1"/>
</dbReference>
<protein>
    <recommendedName>
        <fullName evidence="11">Digalactosyldiacylglycerol synthase</fullName>
    </recommendedName>
</protein>
<dbReference type="Gene3D" id="3.40.50.2000">
    <property type="entry name" value="Glycogen Phosphorylase B"/>
    <property type="match status" value="1"/>
</dbReference>
<evidence type="ECO:0000256" key="6">
    <source>
        <dbReference type="ARBA" id="ARBA00022679"/>
    </source>
</evidence>
<dbReference type="EMBL" id="CAJHUC010001908">
    <property type="protein sequence ID" value="CAD7702680.1"/>
    <property type="molecule type" value="Genomic_DNA"/>
</dbReference>
<feature type="region of interest" description="Disordered" evidence="8">
    <location>
        <begin position="1"/>
        <end position="47"/>
    </location>
</feature>
<evidence type="ECO:0000313" key="10">
    <source>
        <dbReference type="Proteomes" id="UP000708148"/>
    </source>
</evidence>
<keyword evidence="6" id="KW-0808">Transferase</keyword>
<keyword evidence="7" id="KW-0472">Membrane</keyword>
<gene>
    <name evidence="9" type="ORF">OSTQU699_LOCUS8037</name>
</gene>
<comment type="similarity">
    <text evidence="3">Belongs to the glycosyltransferase group 1 family. Glycosyltransferase 4 subfamily.</text>
</comment>
<dbReference type="GO" id="GO:0009707">
    <property type="term" value="C:chloroplast outer membrane"/>
    <property type="evidence" value="ECO:0007669"/>
    <property type="project" value="TreeGrafter"/>
</dbReference>
<feature type="compositionally biased region" description="Basic and acidic residues" evidence="8">
    <location>
        <begin position="37"/>
        <end position="46"/>
    </location>
</feature>
<dbReference type="Pfam" id="PF13692">
    <property type="entry name" value="Glyco_trans_1_4"/>
    <property type="match status" value="1"/>
</dbReference>
<evidence type="ECO:0000256" key="7">
    <source>
        <dbReference type="ARBA" id="ARBA00023136"/>
    </source>
</evidence>
<dbReference type="PANTHER" id="PTHR46132:SF1">
    <property type="entry name" value="DIGALACTOSYLDIACYLGLYCEROL SYNTHASE 2, CHLOROPLASTIC"/>
    <property type="match status" value="1"/>
</dbReference>
<dbReference type="OrthoDB" id="44480at2759"/>
<dbReference type="AlphaFoldDB" id="A0A8S1JFE1"/>
<evidence type="ECO:0000256" key="2">
    <source>
        <dbReference type="ARBA" id="ARBA00004370"/>
    </source>
</evidence>
<organism evidence="9 10">
    <name type="scientific">Ostreobium quekettii</name>
    <dbReference type="NCBI Taxonomy" id="121088"/>
    <lineage>
        <taxon>Eukaryota</taxon>
        <taxon>Viridiplantae</taxon>
        <taxon>Chlorophyta</taxon>
        <taxon>core chlorophytes</taxon>
        <taxon>Ulvophyceae</taxon>
        <taxon>TCBD clade</taxon>
        <taxon>Bryopsidales</taxon>
        <taxon>Ostreobineae</taxon>
        <taxon>Ostreobiaceae</taxon>
        <taxon>Ostreobium</taxon>
    </lineage>
</organism>
<comment type="subcellular location">
    <subcellularLocation>
        <location evidence="2">Membrane</location>
    </subcellularLocation>
    <subcellularLocation>
        <location evidence="1">Plastid</location>
        <location evidence="1">Chloroplast</location>
    </subcellularLocation>
</comment>
<evidence type="ECO:0000256" key="8">
    <source>
        <dbReference type="SAM" id="MobiDB-lite"/>
    </source>
</evidence>
<sequence>MREGKENRGGLRAGWPRRRSESLDAKAASLGAGEIGDNLRRGRGEGDGAGLVDSSRIAVRRCHEAIQLTASNCQNNLRSLGSNLMSHPALESAQRQLEAASSRLSASWGEALQQNVGQKLRRNAGVRNAGFQTGFQQLGDVLQQSFPWERVQQAASRTGDRLRERAAQQDFAALRSGLRRNLRMEAGAEEAVLREIEAQPQQQVRQRKRSGASSLREPGRRVAIVTTASLPWLTGTAVNPLLRAAYLARDSTRKVTLVVPWLSKSDQAKVFPRDKLFESPEDQETYIRNWTKKRTGLDGNFKITFYPGRYAQEKGSVLPVGDVTSYVPDKEADVAILEEPEHLNWYHHGQRWNRKFNHVVGIMHTNYIDYARREENGEVKARILHRVNQWVTRIHCDQVVKLSDAVQPLLREKTMFVHGVSPAFIKVGKNKAQQALAATDPGASVFPKGMYFLGKMVWGKGYTELLDLLASHSQRRGKNLHVDVFGSGIDVQAVMEHAEQNHLDVMFHQGRDHADPVLQDYKVFVNPSLSDVVATTTAEALAMGKFVVCADHPANKFFSRFPNCLIYRNPEEFSQQVEKALSQNPVPLSEEDQRNLTWEAATERLLDVTEMGQGDQARGVEALVDNVCWAAHNSLTSVEPLRIVAGAGANTRDNPQRVEDFVPSDSAALGFFDNKKRAKQTQQ</sequence>
<evidence type="ECO:0000313" key="9">
    <source>
        <dbReference type="EMBL" id="CAD7702680.1"/>
    </source>
</evidence>
<evidence type="ECO:0000256" key="5">
    <source>
        <dbReference type="ARBA" id="ARBA00022640"/>
    </source>
</evidence>
<reference evidence="9" key="1">
    <citation type="submission" date="2020-12" db="EMBL/GenBank/DDBJ databases">
        <authorList>
            <person name="Iha C."/>
        </authorList>
    </citation>
    <scope>NUCLEOTIDE SEQUENCE</scope>
</reference>
<evidence type="ECO:0000256" key="4">
    <source>
        <dbReference type="ARBA" id="ARBA00022528"/>
    </source>
</evidence>
<keyword evidence="10" id="KW-1185">Reference proteome</keyword>
<dbReference type="Proteomes" id="UP000708148">
    <property type="component" value="Unassembled WGS sequence"/>
</dbReference>
<dbReference type="PANTHER" id="PTHR46132">
    <property type="entry name" value="DIGALACTOSYLDIACYLGLYCEROL SYNTHASE 2, CHLOROPLASTIC"/>
    <property type="match status" value="1"/>
</dbReference>
<keyword evidence="4" id="KW-0150">Chloroplast</keyword>
<dbReference type="CDD" id="cd01635">
    <property type="entry name" value="Glycosyltransferase_GTB-type"/>
    <property type="match status" value="1"/>
</dbReference>
<dbReference type="FunFam" id="3.40.50.2000:FF:000067">
    <property type="entry name" value="Digalactosyldiacylglycerol synthase 1, chloroplastic"/>
    <property type="match status" value="1"/>
</dbReference>
<evidence type="ECO:0000256" key="3">
    <source>
        <dbReference type="ARBA" id="ARBA00009481"/>
    </source>
</evidence>
<dbReference type="InterPro" id="IPR044525">
    <property type="entry name" value="DGDG1/2"/>
</dbReference>
<keyword evidence="5" id="KW-0934">Plastid</keyword>
<accession>A0A8S1JFE1</accession>
<proteinExistence type="inferred from homology"/>
<evidence type="ECO:0008006" key="11">
    <source>
        <dbReference type="Google" id="ProtNLM"/>
    </source>
</evidence>
<comment type="caution">
    <text evidence="9">The sequence shown here is derived from an EMBL/GenBank/DDBJ whole genome shotgun (WGS) entry which is preliminary data.</text>
</comment>
<dbReference type="GO" id="GO:0046481">
    <property type="term" value="F:digalactosyldiacylglycerol synthase activity"/>
    <property type="evidence" value="ECO:0007669"/>
    <property type="project" value="InterPro"/>
</dbReference>
<evidence type="ECO:0000256" key="1">
    <source>
        <dbReference type="ARBA" id="ARBA00004229"/>
    </source>
</evidence>
<feature type="region of interest" description="Disordered" evidence="8">
    <location>
        <begin position="199"/>
        <end position="218"/>
    </location>
</feature>